<feature type="binding site" evidence="7">
    <location>
        <position position="42"/>
    </location>
    <ligand>
        <name>Zn(2+)</name>
        <dbReference type="ChEBI" id="CHEBI:29105"/>
    </ligand>
</feature>
<proteinExistence type="inferred from homology"/>
<dbReference type="SUPFAM" id="SSF53056">
    <property type="entry name" value="beta-carbonic anhydrase, cab"/>
    <property type="match status" value="1"/>
</dbReference>
<feature type="binding site" evidence="7">
    <location>
        <position position="44"/>
    </location>
    <ligand>
        <name>Zn(2+)</name>
        <dbReference type="ChEBI" id="CHEBI:29105"/>
    </ligand>
</feature>
<dbReference type="SMART" id="SM00947">
    <property type="entry name" value="Pro_CA"/>
    <property type="match status" value="1"/>
</dbReference>
<name>A0A8K0XX45_9ENTR</name>
<organism evidence="8 9">
    <name type="scientific">Tenebrionibacter intestinalis</name>
    <dbReference type="NCBI Taxonomy" id="2799638"/>
    <lineage>
        <taxon>Bacteria</taxon>
        <taxon>Pseudomonadati</taxon>
        <taxon>Pseudomonadota</taxon>
        <taxon>Gammaproteobacteria</taxon>
        <taxon>Enterobacterales</taxon>
        <taxon>Enterobacteriaceae</taxon>
        <taxon>Tenebrionibacter/Tenebrionicola group</taxon>
        <taxon>Tenebrionibacter</taxon>
    </lineage>
</organism>
<dbReference type="EMBL" id="JAEPBH010000017">
    <property type="protein sequence ID" value="MBK4715263.1"/>
    <property type="molecule type" value="Genomic_DNA"/>
</dbReference>
<protein>
    <recommendedName>
        <fullName evidence="2">carbonic anhydrase</fullName>
        <ecNumber evidence="2">4.2.1.1</ecNumber>
    </recommendedName>
</protein>
<evidence type="ECO:0000256" key="3">
    <source>
        <dbReference type="ARBA" id="ARBA00022723"/>
    </source>
</evidence>
<dbReference type="RefSeq" id="WP_238713499.1">
    <property type="nucleotide sequence ID" value="NZ_JAEPBH010000017.1"/>
</dbReference>
<evidence type="ECO:0000313" key="8">
    <source>
        <dbReference type="EMBL" id="MBK4715263.1"/>
    </source>
</evidence>
<gene>
    <name evidence="8" type="ORF">JJB97_07960</name>
</gene>
<dbReference type="PROSITE" id="PS00704">
    <property type="entry name" value="PROK_CO2_ANHYDRASE_1"/>
    <property type="match status" value="1"/>
</dbReference>
<sequence length="206" mass="22828">MNPVETLFARNRSWANRHVAGDPAFFRRHAQGQQPHTLWLGCSDSRVAPELLTGSRIGELFVHRNIANMIDENDESLMSVMLYAIDELKVTNIILCGHYGCGGVLAALKLGKPVNHSGNPLTRRVSALRQGLEMDISGSGGCQSHADVADRLVEAHLRIQFARLHALPVVQEAWAQQQPLTLWGCVFDIGCGHLKELMRMDGRDDK</sequence>
<keyword evidence="9" id="KW-1185">Reference proteome</keyword>
<comment type="cofactor">
    <cofactor evidence="7">
        <name>Zn(2+)</name>
        <dbReference type="ChEBI" id="CHEBI:29105"/>
    </cofactor>
    <text evidence="7">Binds 1 zinc ion per subunit.</text>
</comment>
<dbReference type="EC" id="4.2.1.1" evidence="2"/>
<dbReference type="Gene3D" id="3.40.1050.10">
    <property type="entry name" value="Carbonic anhydrase"/>
    <property type="match status" value="1"/>
</dbReference>
<evidence type="ECO:0000256" key="7">
    <source>
        <dbReference type="PIRSR" id="PIRSR601765-1"/>
    </source>
</evidence>
<dbReference type="InterPro" id="IPR036874">
    <property type="entry name" value="Carbonic_anhydrase_sf"/>
</dbReference>
<dbReference type="GO" id="GO:0008270">
    <property type="term" value="F:zinc ion binding"/>
    <property type="evidence" value="ECO:0007669"/>
    <property type="project" value="InterPro"/>
</dbReference>
<comment type="catalytic activity">
    <reaction evidence="6">
        <text>hydrogencarbonate + H(+) = CO2 + H2O</text>
        <dbReference type="Rhea" id="RHEA:10748"/>
        <dbReference type="ChEBI" id="CHEBI:15377"/>
        <dbReference type="ChEBI" id="CHEBI:15378"/>
        <dbReference type="ChEBI" id="CHEBI:16526"/>
        <dbReference type="ChEBI" id="CHEBI:17544"/>
        <dbReference type="EC" id="4.2.1.1"/>
    </reaction>
</comment>
<accession>A0A8K0XX45</accession>
<evidence type="ECO:0000256" key="1">
    <source>
        <dbReference type="ARBA" id="ARBA00006217"/>
    </source>
</evidence>
<evidence type="ECO:0000256" key="2">
    <source>
        <dbReference type="ARBA" id="ARBA00012925"/>
    </source>
</evidence>
<dbReference type="GO" id="GO:0015976">
    <property type="term" value="P:carbon utilization"/>
    <property type="evidence" value="ECO:0007669"/>
    <property type="project" value="InterPro"/>
</dbReference>
<dbReference type="PANTHER" id="PTHR11002:SF76">
    <property type="entry name" value="CARBONIC ANHYDRASE"/>
    <property type="match status" value="1"/>
</dbReference>
<feature type="binding site" evidence="7">
    <location>
        <position position="98"/>
    </location>
    <ligand>
        <name>Zn(2+)</name>
        <dbReference type="ChEBI" id="CHEBI:29105"/>
    </ligand>
</feature>
<dbReference type="Pfam" id="PF00484">
    <property type="entry name" value="Pro_CA"/>
    <property type="match status" value="1"/>
</dbReference>
<keyword evidence="4 7" id="KW-0862">Zinc</keyword>
<keyword evidence="3 7" id="KW-0479">Metal-binding</keyword>
<evidence type="ECO:0000256" key="6">
    <source>
        <dbReference type="ARBA" id="ARBA00048348"/>
    </source>
</evidence>
<dbReference type="InterPro" id="IPR015892">
    <property type="entry name" value="Carbonic_anhydrase_CS"/>
</dbReference>
<dbReference type="Proteomes" id="UP000659047">
    <property type="component" value="Unassembled WGS sequence"/>
</dbReference>
<dbReference type="AlphaFoldDB" id="A0A8K0XX45"/>
<evidence type="ECO:0000313" key="9">
    <source>
        <dbReference type="Proteomes" id="UP000659047"/>
    </source>
</evidence>
<dbReference type="InterPro" id="IPR001765">
    <property type="entry name" value="Carbonic_anhydrase"/>
</dbReference>
<dbReference type="GO" id="GO:0004089">
    <property type="term" value="F:carbonate dehydratase activity"/>
    <property type="evidence" value="ECO:0007669"/>
    <property type="project" value="UniProtKB-EC"/>
</dbReference>
<reference evidence="8" key="1">
    <citation type="submission" date="2021-01" db="EMBL/GenBank/DDBJ databases">
        <title>Intestinitalea alba gen. nov., sp. nov., a novel genus of the family Enterobacteriaceae, isolated from the gut of the plastic-eating mealworm Tenebrio molitor L.</title>
        <authorList>
            <person name="Yang Y."/>
        </authorList>
    </citation>
    <scope>NUCLEOTIDE SEQUENCE</scope>
    <source>
        <strain evidence="8">BIT-L3</strain>
    </source>
</reference>
<evidence type="ECO:0000256" key="4">
    <source>
        <dbReference type="ARBA" id="ARBA00022833"/>
    </source>
</evidence>
<comment type="similarity">
    <text evidence="1">Belongs to the beta-class carbonic anhydrase family.</text>
</comment>
<dbReference type="PANTHER" id="PTHR11002">
    <property type="entry name" value="CARBONIC ANHYDRASE"/>
    <property type="match status" value="1"/>
</dbReference>
<feature type="binding site" evidence="7">
    <location>
        <position position="101"/>
    </location>
    <ligand>
        <name>Zn(2+)</name>
        <dbReference type="ChEBI" id="CHEBI:29105"/>
    </ligand>
</feature>
<evidence type="ECO:0000256" key="5">
    <source>
        <dbReference type="ARBA" id="ARBA00023239"/>
    </source>
</evidence>
<comment type="caution">
    <text evidence="8">The sequence shown here is derived from an EMBL/GenBank/DDBJ whole genome shotgun (WGS) entry which is preliminary data.</text>
</comment>
<keyword evidence="5" id="KW-0456">Lyase</keyword>